<dbReference type="PANTHER" id="PTHR43617:SF22">
    <property type="entry name" value="L-AMINO ACID N-ACETYLTRANSFERASE AAAT"/>
    <property type="match status" value="1"/>
</dbReference>
<dbReference type="RefSeq" id="WP_011065430.1">
    <property type="nucleotide sequence ID" value="NC_004193.1"/>
</dbReference>
<dbReference type="Gene3D" id="3.40.630.30">
    <property type="match status" value="1"/>
</dbReference>
<name>Q8CUS9_OCEIH</name>
<reference evidence="2 3" key="2">
    <citation type="journal article" date="2002" name="Nucleic Acids Res.">
        <title>Genome sequence of Oceanobacillus iheyensis isolated from the Iheya Ridge and its unexpected adaptive capabilities to extreme environments.</title>
        <authorList>
            <person name="Takami H."/>
            <person name="Takaki Y."/>
            <person name="Uchiyama I."/>
        </authorList>
    </citation>
    <scope>NUCLEOTIDE SEQUENCE [LARGE SCALE GENOMIC DNA]</scope>
    <source>
        <strain evidence="3">DSM 14371 / CIP 107618 / JCM 11309 / KCTC 3954 / HTE831</strain>
    </source>
</reference>
<organism evidence="2 3">
    <name type="scientific">Oceanobacillus iheyensis (strain DSM 14371 / CIP 107618 / JCM 11309 / KCTC 3954 / HTE831)</name>
    <dbReference type="NCBI Taxonomy" id="221109"/>
    <lineage>
        <taxon>Bacteria</taxon>
        <taxon>Bacillati</taxon>
        <taxon>Bacillota</taxon>
        <taxon>Bacilli</taxon>
        <taxon>Bacillales</taxon>
        <taxon>Bacillaceae</taxon>
        <taxon>Oceanobacillus</taxon>
    </lineage>
</organism>
<accession>Q8CUS9</accession>
<dbReference type="HOGENOM" id="CLU_013985_18_3_9"/>
<dbReference type="InterPro" id="IPR016181">
    <property type="entry name" value="Acyl_CoA_acyltransferase"/>
</dbReference>
<evidence type="ECO:0000313" key="3">
    <source>
        <dbReference type="Proteomes" id="UP000000822"/>
    </source>
</evidence>
<dbReference type="OrthoDB" id="794462at2"/>
<dbReference type="KEGG" id="oih:OB1028"/>
<dbReference type="PhylomeDB" id="Q8CUS9"/>
<feature type="domain" description="N-acetyltransferase" evidence="1">
    <location>
        <begin position="3"/>
        <end position="161"/>
    </location>
</feature>
<dbReference type="PROSITE" id="PS51186">
    <property type="entry name" value="GNAT"/>
    <property type="match status" value="1"/>
</dbReference>
<protein>
    <submittedName>
        <fullName evidence="2">Hypothetical conserved protein</fullName>
    </submittedName>
</protein>
<dbReference type="SUPFAM" id="SSF55729">
    <property type="entry name" value="Acyl-CoA N-acyltransferases (Nat)"/>
    <property type="match status" value="1"/>
</dbReference>
<dbReference type="EMBL" id="BA000028">
    <property type="protein sequence ID" value="BAC12984.1"/>
    <property type="molecule type" value="Genomic_DNA"/>
</dbReference>
<dbReference type="Proteomes" id="UP000000822">
    <property type="component" value="Chromosome"/>
</dbReference>
<dbReference type="STRING" id="221109.gene:10733266"/>
<dbReference type="AlphaFoldDB" id="Q8CUS9"/>
<dbReference type="InterPro" id="IPR000182">
    <property type="entry name" value="GNAT_dom"/>
</dbReference>
<sequence length="161" mass="18767">MDFIIRPMKRKDISNVQDIAKTSWHDTYNGIIPIEIQDKFLEGAYSVKNMKFRWKKSYIYIAEKEDEAVGFANFSPVSQEGYVELGAIYLYPSHQGIGIGSALLHYGVNQLRPREIQLNVEQNNIKALDFYTSKGFEIIKDFQENFDGHLLDTYRMSWKLD</sequence>
<keyword evidence="3" id="KW-1185">Reference proteome</keyword>
<dbReference type="PANTHER" id="PTHR43617">
    <property type="entry name" value="L-AMINO ACID N-ACETYLTRANSFERASE"/>
    <property type="match status" value="1"/>
</dbReference>
<dbReference type="Pfam" id="PF00583">
    <property type="entry name" value="Acetyltransf_1"/>
    <property type="match status" value="1"/>
</dbReference>
<dbReference type="GO" id="GO:0016747">
    <property type="term" value="F:acyltransferase activity, transferring groups other than amino-acyl groups"/>
    <property type="evidence" value="ECO:0007669"/>
    <property type="project" value="InterPro"/>
</dbReference>
<dbReference type="CDD" id="cd04301">
    <property type="entry name" value="NAT_SF"/>
    <property type="match status" value="1"/>
</dbReference>
<evidence type="ECO:0000313" key="2">
    <source>
        <dbReference type="EMBL" id="BAC12984.1"/>
    </source>
</evidence>
<gene>
    <name evidence="2" type="ordered locus">OB1028</name>
</gene>
<evidence type="ECO:0000259" key="1">
    <source>
        <dbReference type="PROSITE" id="PS51186"/>
    </source>
</evidence>
<reference evidence="2 3" key="1">
    <citation type="journal article" date="2001" name="FEMS Microbiol. Lett.">
        <title>Oceanobacillus iheyensis gen. nov., sp. nov., a deep-sea extremely halotolerant and alkaliphilic species isolated from a depth of 1050 m on the Iheya Ridge.</title>
        <authorList>
            <person name="Lu J."/>
            <person name="Nogi Y."/>
            <person name="Takami H."/>
        </authorList>
    </citation>
    <scope>NUCLEOTIDE SEQUENCE [LARGE SCALE GENOMIC DNA]</scope>
    <source>
        <strain evidence="3">DSM 14371 / CIP 107618 / JCM 11309 / KCTC 3954 / HTE831</strain>
    </source>
</reference>
<proteinExistence type="predicted"/>
<dbReference type="InterPro" id="IPR050276">
    <property type="entry name" value="MshD_Acetyltransferase"/>
</dbReference>
<dbReference type="eggNOG" id="COG0456">
    <property type="taxonomic scope" value="Bacteria"/>
</dbReference>